<dbReference type="RefSeq" id="WP_127737337.1">
    <property type="nucleotide sequence ID" value="NZ_RZTZ01000002.1"/>
</dbReference>
<feature type="transmembrane region" description="Helical" evidence="1">
    <location>
        <begin position="225"/>
        <end position="248"/>
    </location>
</feature>
<organism evidence="2 3">
    <name type="scientific">Niallia taxi</name>
    <dbReference type="NCBI Taxonomy" id="2499688"/>
    <lineage>
        <taxon>Bacteria</taxon>
        <taxon>Bacillati</taxon>
        <taxon>Bacillota</taxon>
        <taxon>Bacilli</taxon>
        <taxon>Bacillales</taxon>
        <taxon>Bacillaceae</taxon>
        <taxon>Niallia</taxon>
    </lineage>
</organism>
<keyword evidence="3" id="KW-1185">Reference proteome</keyword>
<evidence type="ECO:0000313" key="2">
    <source>
        <dbReference type="EMBL" id="RVT65116.1"/>
    </source>
</evidence>
<feature type="transmembrane region" description="Helical" evidence="1">
    <location>
        <begin position="48"/>
        <end position="69"/>
    </location>
</feature>
<feature type="transmembrane region" description="Helical" evidence="1">
    <location>
        <begin position="89"/>
        <end position="118"/>
    </location>
</feature>
<protein>
    <submittedName>
        <fullName evidence="2">Uncharacterized protein</fullName>
    </submittedName>
</protein>
<gene>
    <name evidence="2" type="ORF">EM808_06285</name>
</gene>
<keyword evidence="1" id="KW-0812">Transmembrane</keyword>
<feature type="transmembrane region" description="Helical" evidence="1">
    <location>
        <begin position="130"/>
        <end position="155"/>
    </location>
</feature>
<reference evidence="2 3" key="1">
    <citation type="submission" date="2019-01" db="EMBL/GenBank/DDBJ databases">
        <title>Bacillus sp. M5HDSG1-1, whole genome shotgun sequence.</title>
        <authorList>
            <person name="Tuo L."/>
        </authorList>
    </citation>
    <scope>NUCLEOTIDE SEQUENCE [LARGE SCALE GENOMIC DNA]</scope>
    <source>
        <strain evidence="2 3">M5HDSG1-1</strain>
    </source>
</reference>
<keyword evidence="1" id="KW-0472">Membrane</keyword>
<name>A0A437KDN2_9BACI</name>
<evidence type="ECO:0000256" key="1">
    <source>
        <dbReference type="SAM" id="Phobius"/>
    </source>
</evidence>
<comment type="caution">
    <text evidence="2">The sequence shown here is derived from an EMBL/GenBank/DDBJ whole genome shotgun (WGS) entry which is preliminary data.</text>
</comment>
<dbReference type="Proteomes" id="UP000288024">
    <property type="component" value="Unassembled WGS sequence"/>
</dbReference>
<evidence type="ECO:0000313" key="3">
    <source>
        <dbReference type="Proteomes" id="UP000288024"/>
    </source>
</evidence>
<dbReference type="EMBL" id="RZTZ01000002">
    <property type="protein sequence ID" value="RVT65116.1"/>
    <property type="molecule type" value="Genomic_DNA"/>
</dbReference>
<proteinExistence type="predicted"/>
<dbReference type="AlphaFoldDB" id="A0A437KDN2"/>
<sequence length="254" mass="28914">MNAFKGLLRKDIKISIGYFYTIMIFMVIAFAAGWLFSNYYDTRMLVGVISFALIIAHVIYLPGSLLTSLNMEGKTQLWLHNPQSSAKLLLSKLTACSLLSVCSTILITIITIISIASLAEFNEMFSTGDIVMIAVAIWVLSFYISIWVLFYWTVYHSIARVQALKKLRWLVLIAIWYLWEMLTGLFGKISFVQALKDKWMLNIGNVFHMETGANSFQASFEMMDISIFVLAGYCLTAILLFWLSSWALDKKVEV</sequence>
<accession>A0A437KDN2</accession>
<feature type="transmembrane region" description="Helical" evidence="1">
    <location>
        <begin position="12"/>
        <end position="36"/>
    </location>
</feature>
<keyword evidence="1" id="KW-1133">Transmembrane helix</keyword>
<feature type="transmembrane region" description="Helical" evidence="1">
    <location>
        <begin position="167"/>
        <end position="191"/>
    </location>
</feature>